<reference evidence="2" key="1">
    <citation type="submission" date="2021-01" db="EMBL/GenBank/DDBJ databases">
        <authorList>
            <consortium name="Genoscope - CEA"/>
            <person name="William W."/>
        </authorList>
    </citation>
    <scope>NUCLEOTIDE SEQUENCE</scope>
</reference>
<feature type="region of interest" description="Disordered" evidence="1">
    <location>
        <begin position="33"/>
        <end position="82"/>
    </location>
</feature>
<evidence type="ECO:0000313" key="3">
    <source>
        <dbReference type="Proteomes" id="UP000692954"/>
    </source>
</evidence>
<accession>A0A8S1QGZ1</accession>
<comment type="caution">
    <text evidence="2">The sequence shown here is derived from an EMBL/GenBank/DDBJ whole genome shotgun (WGS) entry which is preliminary data.</text>
</comment>
<feature type="compositionally biased region" description="Polar residues" evidence="1">
    <location>
        <begin position="33"/>
        <end position="68"/>
    </location>
</feature>
<dbReference type="AlphaFoldDB" id="A0A8S1QGZ1"/>
<feature type="compositionally biased region" description="Basic and acidic residues" evidence="1">
    <location>
        <begin position="101"/>
        <end position="111"/>
    </location>
</feature>
<feature type="region of interest" description="Disordered" evidence="1">
    <location>
        <begin position="101"/>
        <end position="132"/>
    </location>
</feature>
<protein>
    <submittedName>
        <fullName evidence="2">Uncharacterized protein</fullName>
    </submittedName>
</protein>
<gene>
    <name evidence="2" type="ORF">PSON_ATCC_30995.1.T1040017</name>
</gene>
<name>A0A8S1QGZ1_9CILI</name>
<sequence>MGICQSRRIPIIGNIEIRNSSEINDLQRNNIGQENQDKNVQSGTIAQSKSSSQNSMEKQDANIEQNNKSVKEQEQEYTNQEFQRVSDISYNLNHIYSSEPLRNELNNRKDLPNLPLESNQNSKNKPESVTDTKKIFLQSNVRVLTQEEKNKQH</sequence>
<organism evidence="2 3">
    <name type="scientific">Paramecium sonneborni</name>
    <dbReference type="NCBI Taxonomy" id="65129"/>
    <lineage>
        <taxon>Eukaryota</taxon>
        <taxon>Sar</taxon>
        <taxon>Alveolata</taxon>
        <taxon>Ciliophora</taxon>
        <taxon>Intramacronucleata</taxon>
        <taxon>Oligohymenophorea</taxon>
        <taxon>Peniculida</taxon>
        <taxon>Parameciidae</taxon>
        <taxon>Paramecium</taxon>
    </lineage>
</organism>
<dbReference type="Proteomes" id="UP000692954">
    <property type="component" value="Unassembled WGS sequence"/>
</dbReference>
<keyword evidence="3" id="KW-1185">Reference proteome</keyword>
<evidence type="ECO:0000256" key="1">
    <source>
        <dbReference type="SAM" id="MobiDB-lite"/>
    </source>
</evidence>
<dbReference type="EMBL" id="CAJJDN010000104">
    <property type="protein sequence ID" value="CAD8113655.1"/>
    <property type="molecule type" value="Genomic_DNA"/>
</dbReference>
<proteinExistence type="predicted"/>
<evidence type="ECO:0000313" key="2">
    <source>
        <dbReference type="EMBL" id="CAD8113655.1"/>
    </source>
</evidence>